<protein>
    <submittedName>
        <fullName evidence="1">Hydrolase</fullName>
    </submittedName>
</protein>
<sequence>MEPKEEFLSLYREHITRPGSQELLDYLLHKSDFFTAPASTRFHGNYPGGLCEHSLHVYHCLTDYLSRERAKQLYRMGNYTQETVAVVSLLHDICKVNCYKQSTRNVKDKQGNWQQVPWYEFEDSLPYGHGEKSVYILSGFLRLSREEAFAIRYHMGFSGTEEARNVGKAFEMFPLAFALSTADMEATYFLDEVR</sequence>
<dbReference type="SUPFAM" id="SSF109604">
    <property type="entry name" value="HD-domain/PDEase-like"/>
    <property type="match status" value="1"/>
</dbReference>
<evidence type="ECO:0000313" key="1">
    <source>
        <dbReference type="EMBL" id="HIU41422.1"/>
    </source>
</evidence>
<comment type="caution">
    <text evidence="1">The sequence shown here is derived from an EMBL/GenBank/DDBJ whole genome shotgun (WGS) entry which is preliminary data.</text>
</comment>
<evidence type="ECO:0000313" key="2">
    <source>
        <dbReference type="Proteomes" id="UP000824082"/>
    </source>
</evidence>
<gene>
    <name evidence="1" type="ORF">IAD19_02595</name>
</gene>
<dbReference type="Gene3D" id="1.10.3210.10">
    <property type="entry name" value="Hypothetical protein af1432"/>
    <property type="match status" value="1"/>
</dbReference>
<name>A0A9D1ISP1_9FIRM</name>
<dbReference type="EMBL" id="DVMX01000046">
    <property type="protein sequence ID" value="HIU41422.1"/>
    <property type="molecule type" value="Genomic_DNA"/>
</dbReference>
<accession>A0A9D1ISP1</accession>
<reference evidence="1" key="2">
    <citation type="journal article" date="2021" name="PeerJ">
        <title>Extensive microbial diversity within the chicken gut microbiome revealed by metagenomics and culture.</title>
        <authorList>
            <person name="Gilroy R."/>
            <person name="Ravi A."/>
            <person name="Getino M."/>
            <person name="Pursley I."/>
            <person name="Horton D.L."/>
            <person name="Alikhan N.F."/>
            <person name="Baker D."/>
            <person name="Gharbi K."/>
            <person name="Hall N."/>
            <person name="Watson M."/>
            <person name="Adriaenssens E.M."/>
            <person name="Foster-Nyarko E."/>
            <person name="Jarju S."/>
            <person name="Secka A."/>
            <person name="Antonio M."/>
            <person name="Oren A."/>
            <person name="Chaudhuri R.R."/>
            <person name="La Ragione R."/>
            <person name="Hildebrand F."/>
            <person name="Pallen M.J."/>
        </authorList>
    </citation>
    <scope>NUCLEOTIDE SEQUENCE</scope>
    <source>
        <strain evidence="1">4509</strain>
    </source>
</reference>
<organism evidence="1 2">
    <name type="scientific">Candidatus Egerieicola faecale</name>
    <dbReference type="NCBI Taxonomy" id="2840774"/>
    <lineage>
        <taxon>Bacteria</taxon>
        <taxon>Bacillati</taxon>
        <taxon>Bacillota</taxon>
        <taxon>Clostridia</taxon>
        <taxon>Eubacteriales</taxon>
        <taxon>Oscillospiraceae</taxon>
        <taxon>Oscillospiraceae incertae sedis</taxon>
        <taxon>Candidatus Egerieicola</taxon>
    </lineage>
</organism>
<keyword evidence="1" id="KW-0378">Hydrolase</keyword>
<proteinExistence type="predicted"/>
<reference evidence="1" key="1">
    <citation type="submission" date="2020-10" db="EMBL/GenBank/DDBJ databases">
        <authorList>
            <person name="Gilroy R."/>
        </authorList>
    </citation>
    <scope>NUCLEOTIDE SEQUENCE</scope>
    <source>
        <strain evidence="1">4509</strain>
    </source>
</reference>
<dbReference type="Proteomes" id="UP000824082">
    <property type="component" value="Unassembled WGS sequence"/>
</dbReference>
<dbReference type="GO" id="GO:0016787">
    <property type="term" value="F:hydrolase activity"/>
    <property type="evidence" value="ECO:0007669"/>
    <property type="project" value="UniProtKB-KW"/>
</dbReference>
<dbReference type="AlphaFoldDB" id="A0A9D1ISP1"/>